<dbReference type="OrthoDB" id="3540721at2759"/>
<evidence type="ECO:0000313" key="3">
    <source>
        <dbReference type="Proteomes" id="UP000824998"/>
    </source>
</evidence>
<name>A0A9P7YAD2_9HELO</name>
<feature type="region of interest" description="Disordered" evidence="1">
    <location>
        <begin position="204"/>
        <end position="224"/>
    </location>
</feature>
<evidence type="ECO:0000256" key="1">
    <source>
        <dbReference type="SAM" id="MobiDB-lite"/>
    </source>
</evidence>
<dbReference type="EMBL" id="MU251709">
    <property type="protein sequence ID" value="KAG9230016.1"/>
    <property type="molecule type" value="Genomic_DNA"/>
</dbReference>
<sequence>MEPSEMVGDFTQGFGSFYFLPDDDSLRNDHICNGLEAYYRLGLRSLPQPPMYQKIPVDLILERMKRTEAKTGVFPFMRLPLELRIRVYDLLISSLISSLDEHEHVPNFQEIMSRGIKFQLCDGEDQRRRWGDFMDYHRYQISDGNLENGALDYLDIYKGLQDGTITPQTASGWHLTLGVAKQLAKSESEECELDRLCDDVSFEEETESSSSGDSEDSSYSKSNNSCRNYVQDHVKSRSLSYVQINAYMELHSDCCEDRLAPAPVEESQCCHRSAEDYEVVRRLAYISRQFTTELGACVWRNSILDVQELGDLGVFLKTRPSAAKYVRGLIVHFEYNRGLDMQETQLEGELNFVDQQMNLLFISLRYRTSTDLTDHNDTLRRLRSILSFKSTRKVFDLEPASEIFYAERGGPGFTERSGTLVCIMHKRSGAGRLELLLQGMETSPQLGTGICY</sequence>
<keyword evidence="3" id="KW-1185">Reference proteome</keyword>
<evidence type="ECO:0000313" key="2">
    <source>
        <dbReference type="EMBL" id="KAG9230016.1"/>
    </source>
</evidence>
<protein>
    <submittedName>
        <fullName evidence="2">Uncharacterized protein</fullName>
    </submittedName>
</protein>
<reference evidence="2" key="1">
    <citation type="journal article" date="2021" name="IMA Fungus">
        <title>Genomic characterization of three marine fungi, including Emericellopsis atlantica sp. nov. with signatures of a generalist lifestyle and marine biomass degradation.</title>
        <authorList>
            <person name="Hagestad O.C."/>
            <person name="Hou L."/>
            <person name="Andersen J.H."/>
            <person name="Hansen E.H."/>
            <person name="Altermark B."/>
            <person name="Li C."/>
            <person name="Kuhnert E."/>
            <person name="Cox R.J."/>
            <person name="Crous P.W."/>
            <person name="Spatafora J.W."/>
            <person name="Lail K."/>
            <person name="Amirebrahimi M."/>
            <person name="Lipzen A."/>
            <person name="Pangilinan J."/>
            <person name="Andreopoulos W."/>
            <person name="Hayes R.D."/>
            <person name="Ng V."/>
            <person name="Grigoriev I.V."/>
            <person name="Jackson S.A."/>
            <person name="Sutton T.D.S."/>
            <person name="Dobson A.D.W."/>
            <person name="Rama T."/>
        </authorList>
    </citation>
    <scope>NUCLEOTIDE SEQUENCE</scope>
    <source>
        <strain evidence="2">TRa018bII</strain>
    </source>
</reference>
<accession>A0A9P7YAD2</accession>
<dbReference type="Proteomes" id="UP000824998">
    <property type="component" value="Unassembled WGS sequence"/>
</dbReference>
<gene>
    <name evidence="2" type="ORF">BJ875DRAFT_473380</name>
</gene>
<organism evidence="2 3">
    <name type="scientific">Amylocarpus encephaloides</name>
    <dbReference type="NCBI Taxonomy" id="45428"/>
    <lineage>
        <taxon>Eukaryota</taxon>
        <taxon>Fungi</taxon>
        <taxon>Dikarya</taxon>
        <taxon>Ascomycota</taxon>
        <taxon>Pezizomycotina</taxon>
        <taxon>Leotiomycetes</taxon>
        <taxon>Helotiales</taxon>
        <taxon>Helotiales incertae sedis</taxon>
        <taxon>Amylocarpus</taxon>
    </lineage>
</organism>
<proteinExistence type="predicted"/>
<feature type="compositionally biased region" description="Low complexity" evidence="1">
    <location>
        <begin position="208"/>
        <end position="222"/>
    </location>
</feature>
<dbReference type="AlphaFoldDB" id="A0A9P7YAD2"/>
<comment type="caution">
    <text evidence="2">The sequence shown here is derived from an EMBL/GenBank/DDBJ whole genome shotgun (WGS) entry which is preliminary data.</text>
</comment>